<name>A0A853D7X8_9MICO</name>
<evidence type="ECO:0000313" key="2">
    <source>
        <dbReference type="Proteomes" id="UP000571817"/>
    </source>
</evidence>
<dbReference type="RefSeq" id="WP_179478034.1">
    <property type="nucleotide sequence ID" value="NZ_JACCFW010000001.1"/>
</dbReference>
<reference evidence="1 2" key="1">
    <citation type="submission" date="2020-07" db="EMBL/GenBank/DDBJ databases">
        <title>Sequencing the genomes of 1000 actinobacteria strains.</title>
        <authorList>
            <person name="Klenk H.-P."/>
        </authorList>
    </citation>
    <scope>NUCLEOTIDE SEQUENCE [LARGE SCALE GENOMIC DNA]</scope>
    <source>
        <strain evidence="1 2">DSM 29531</strain>
    </source>
</reference>
<accession>A0A853D7X8</accession>
<gene>
    <name evidence="1" type="ORF">HNR15_000011</name>
</gene>
<organism evidence="1 2">
    <name type="scientific">Allobranchiibius huperziae</name>
    <dbReference type="NCBI Taxonomy" id="1874116"/>
    <lineage>
        <taxon>Bacteria</taxon>
        <taxon>Bacillati</taxon>
        <taxon>Actinomycetota</taxon>
        <taxon>Actinomycetes</taxon>
        <taxon>Micrococcales</taxon>
        <taxon>Dermacoccaceae</taxon>
        <taxon>Allobranchiibius</taxon>
    </lineage>
</organism>
<proteinExistence type="predicted"/>
<sequence>MRPIYNDFNPIDDRDHARMLGDLAYATTEETAPRTTRSIWRSVREQLHGNGHANRAYMRQI</sequence>
<keyword evidence="2" id="KW-1185">Reference proteome</keyword>
<comment type="caution">
    <text evidence="1">The sequence shown here is derived from an EMBL/GenBank/DDBJ whole genome shotgun (WGS) entry which is preliminary data.</text>
</comment>
<evidence type="ECO:0000313" key="1">
    <source>
        <dbReference type="EMBL" id="NYJ73048.1"/>
    </source>
</evidence>
<dbReference type="AlphaFoldDB" id="A0A853D7X8"/>
<dbReference type="Proteomes" id="UP000571817">
    <property type="component" value="Unassembled WGS sequence"/>
</dbReference>
<dbReference type="EMBL" id="JACCFW010000001">
    <property type="protein sequence ID" value="NYJ73048.1"/>
    <property type="molecule type" value="Genomic_DNA"/>
</dbReference>
<protein>
    <submittedName>
        <fullName evidence="1">Uncharacterized protein</fullName>
    </submittedName>
</protein>